<sequence length="115" mass="12687">MRDQAPEGPPERGKAGTDEGTGEFQGLVLARLHRSAFEHLGVRACPKLTGRRGVQIWMPVAPGTTFDETRAWDELDDPALRPDSVTIRTVFDRLARRGDPFRAVLDASQPLPPLT</sequence>
<evidence type="ECO:0000256" key="1">
    <source>
        <dbReference type="SAM" id="MobiDB-lite"/>
    </source>
</evidence>
<protein>
    <submittedName>
        <fullName evidence="2">Uncharacterized protein</fullName>
    </submittedName>
</protein>
<feature type="region of interest" description="Disordered" evidence="1">
    <location>
        <begin position="1"/>
        <end position="21"/>
    </location>
</feature>
<keyword evidence="3" id="KW-1185">Reference proteome</keyword>
<organism evidence="2 3">
    <name type="scientific">Frankia canadensis</name>
    <dbReference type="NCBI Taxonomy" id="1836972"/>
    <lineage>
        <taxon>Bacteria</taxon>
        <taxon>Bacillati</taxon>
        <taxon>Actinomycetota</taxon>
        <taxon>Actinomycetes</taxon>
        <taxon>Frankiales</taxon>
        <taxon>Frankiaceae</taxon>
        <taxon>Frankia</taxon>
    </lineage>
</organism>
<proteinExistence type="predicted"/>
<dbReference type="AlphaFoldDB" id="A0A2I2KW53"/>
<evidence type="ECO:0000313" key="2">
    <source>
        <dbReference type="EMBL" id="SNQ49907.1"/>
    </source>
</evidence>
<name>A0A2I2KW53_9ACTN</name>
<dbReference type="Proteomes" id="UP000234331">
    <property type="component" value="Unassembled WGS sequence"/>
</dbReference>
<accession>A0A2I2KW53</accession>
<dbReference type="Gene3D" id="3.90.920.10">
    <property type="entry name" value="DNA primase, PRIM domain"/>
    <property type="match status" value="2"/>
</dbReference>
<evidence type="ECO:0000313" key="3">
    <source>
        <dbReference type="Proteomes" id="UP000234331"/>
    </source>
</evidence>
<gene>
    <name evidence="2" type="ORF">FRACA_390021</name>
</gene>
<reference evidence="2 3" key="1">
    <citation type="submission" date="2017-06" db="EMBL/GenBank/DDBJ databases">
        <authorList>
            <person name="Kim H.J."/>
            <person name="Triplett B.A."/>
        </authorList>
    </citation>
    <scope>NUCLEOTIDE SEQUENCE [LARGE SCALE GENOMIC DNA]</scope>
    <source>
        <strain evidence="2">FRACA_ARgP5</strain>
    </source>
</reference>
<dbReference type="EMBL" id="FZMO01000323">
    <property type="protein sequence ID" value="SNQ49907.1"/>
    <property type="molecule type" value="Genomic_DNA"/>
</dbReference>
<feature type="compositionally biased region" description="Basic and acidic residues" evidence="1">
    <location>
        <begin position="1"/>
        <end position="17"/>
    </location>
</feature>